<evidence type="ECO:0000313" key="2">
    <source>
        <dbReference type="EMBL" id="KAB1996141.1"/>
    </source>
</evidence>
<proteinExistence type="predicted"/>
<gene>
    <name evidence="2" type="ORF">ES319_D13G211300v1</name>
</gene>
<evidence type="ECO:0000313" key="3">
    <source>
        <dbReference type="Proteomes" id="UP000327439"/>
    </source>
</evidence>
<feature type="transmembrane region" description="Helical" evidence="1">
    <location>
        <begin position="63"/>
        <end position="81"/>
    </location>
</feature>
<protein>
    <submittedName>
        <fullName evidence="2">Uncharacterized protein</fullName>
    </submittedName>
</protein>
<keyword evidence="1" id="KW-0812">Transmembrane</keyword>
<accession>A0A5J5NTR4</accession>
<dbReference type="AlphaFoldDB" id="A0A5J5NTR4"/>
<organism evidence="2 3">
    <name type="scientific">Gossypium barbadense</name>
    <name type="common">Sea Island cotton</name>
    <name type="synonym">Hibiscus barbadensis</name>
    <dbReference type="NCBI Taxonomy" id="3634"/>
    <lineage>
        <taxon>Eukaryota</taxon>
        <taxon>Viridiplantae</taxon>
        <taxon>Streptophyta</taxon>
        <taxon>Embryophyta</taxon>
        <taxon>Tracheophyta</taxon>
        <taxon>Spermatophyta</taxon>
        <taxon>Magnoliopsida</taxon>
        <taxon>eudicotyledons</taxon>
        <taxon>Gunneridae</taxon>
        <taxon>Pentapetalae</taxon>
        <taxon>rosids</taxon>
        <taxon>malvids</taxon>
        <taxon>Malvales</taxon>
        <taxon>Malvaceae</taxon>
        <taxon>Malvoideae</taxon>
        <taxon>Gossypium</taxon>
    </lineage>
</organism>
<evidence type="ECO:0000256" key="1">
    <source>
        <dbReference type="SAM" id="Phobius"/>
    </source>
</evidence>
<dbReference type="Proteomes" id="UP000327439">
    <property type="component" value="Chromosome D13"/>
</dbReference>
<reference evidence="3" key="1">
    <citation type="journal article" date="2020" name="Nat. Genet.">
        <title>Genomic diversifications of five Gossypium allopolyploid species and their impact on cotton improvement.</title>
        <authorList>
            <person name="Chen Z.J."/>
            <person name="Sreedasyam A."/>
            <person name="Ando A."/>
            <person name="Song Q."/>
            <person name="De Santiago L.M."/>
            <person name="Hulse-Kemp A.M."/>
            <person name="Ding M."/>
            <person name="Ye W."/>
            <person name="Kirkbride R.C."/>
            <person name="Jenkins J."/>
            <person name="Plott C."/>
            <person name="Lovell J."/>
            <person name="Lin Y.M."/>
            <person name="Vaughn R."/>
            <person name="Liu B."/>
            <person name="Simpson S."/>
            <person name="Scheffler B.E."/>
            <person name="Wen L."/>
            <person name="Saski C.A."/>
            <person name="Grover C.E."/>
            <person name="Hu G."/>
            <person name="Conover J.L."/>
            <person name="Carlson J.W."/>
            <person name="Shu S."/>
            <person name="Boston L.B."/>
            <person name="Williams M."/>
            <person name="Peterson D.G."/>
            <person name="McGee K."/>
            <person name="Jones D.C."/>
            <person name="Wendel J.F."/>
            <person name="Stelly D.M."/>
            <person name="Grimwood J."/>
            <person name="Schmutz J."/>
        </authorList>
    </citation>
    <scope>NUCLEOTIDE SEQUENCE [LARGE SCALE GENOMIC DNA]</scope>
    <source>
        <strain evidence="3">cv. 3-79</strain>
    </source>
</reference>
<keyword evidence="1" id="KW-0472">Membrane</keyword>
<keyword evidence="1" id="KW-1133">Transmembrane helix</keyword>
<keyword evidence="3" id="KW-1185">Reference proteome</keyword>
<sequence>MDCFSLLETNKEEGWFMSCLLHPCHWFTSVPPPPKVSAAAAAAAAACIPRSISEIDLFMFCNTHHLCFFLFFLLICTVMACV</sequence>
<name>A0A5J5NTR4_GOSBA</name>
<dbReference type="EMBL" id="CM018227">
    <property type="protein sequence ID" value="KAB1996141.1"/>
    <property type="molecule type" value="Genomic_DNA"/>
</dbReference>